<keyword evidence="4" id="KW-0408">Iron</keyword>
<dbReference type="SUPFAM" id="SSF46548">
    <property type="entry name" value="alpha-helical ferredoxin"/>
    <property type="match status" value="1"/>
</dbReference>
<protein>
    <submittedName>
        <fullName evidence="7">Anaerobic glycerol-3-phosphate dehydrogenase subunit C</fullName>
    </submittedName>
</protein>
<dbReference type="GO" id="GO:0046872">
    <property type="term" value="F:metal ion binding"/>
    <property type="evidence" value="ECO:0007669"/>
    <property type="project" value="UniProtKB-KW"/>
</dbReference>
<dbReference type="Pfam" id="PF13183">
    <property type="entry name" value="Fer4_8"/>
    <property type="match status" value="1"/>
</dbReference>
<dbReference type="PROSITE" id="PS00198">
    <property type="entry name" value="4FE4S_FER_1"/>
    <property type="match status" value="2"/>
</dbReference>
<dbReference type="Pfam" id="PF02754">
    <property type="entry name" value="CCG"/>
    <property type="match status" value="2"/>
</dbReference>
<sequence length="426" mass="47227">MFNKKKESALYRDNPDACICCNICLTACPVARATQEYRGPKLNGPSLTRIRKLVTDSDPMVHYCSNCKNCDRVCPSGTPISSLNMKARALYYKDHKHDAADMMLSRNEELGKLFSSNKLFAAGANLGMKCTAMAGGLKFLGLSNDAPYPTYAKESFYSQFKKIKQPSCSRKVLFFPGCFVNYNEPELGLLLVKILNYQGVEVVIDKRLKCCGSPLLSTGYLDKVEQNAKVNTEILAYYTRQGMDIVTTCTTCSLFLKQEYAELFDMEKEVESYNQNLYEACEYLLKLDEEGLFKKDCLGTLESSYIYHTPCHLKVQGMGIPSLKLLSYIPGLTIERATAPCCGLSGVYGYKEKTAKISETIGAELRRQIINSTAKAGVCECNLCRLQMANGTGKTAVHPFYILDEAYKKGQAPGYEKAPAAAGKGK</sequence>
<evidence type="ECO:0000313" key="8">
    <source>
        <dbReference type="Proteomes" id="UP000823631"/>
    </source>
</evidence>
<evidence type="ECO:0000256" key="5">
    <source>
        <dbReference type="ARBA" id="ARBA00023014"/>
    </source>
</evidence>
<dbReference type="InterPro" id="IPR004017">
    <property type="entry name" value="Cys_rich_dom"/>
</dbReference>
<evidence type="ECO:0000259" key="6">
    <source>
        <dbReference type="PROSITE" id="PS51379"/>
    </source>
</evidence>
<dbReference type="NCBIfam" id="NF008369">
    <property type="entry name" value="PRK11168.1"/>
    <property type="match status" value="1"/>
</dbReference>
<name>A0A9D9GQ38_9GAMM</name>
<proteinExistence type="predicted"/>
<dbReference type="Gene3D" id="1.10.1060.10">
    <property type="entry name" value="Alpha-helical ferredoxin"/>
    <property type="match status" value="1"/>
</dbReference>
<evidence type="ECO:0000256" key="3">
    <source>
        <dbReference type="ARBA" id="ARBA00022737"/>
    </source>
</evidence>
<comment type="caution">
    <text evidence="7">The sequence shown here is derived from an EMBL/GenBank/DDBJ whole genome shotgun (WGS) entry which is preliminary data.</text>
</comment>
<dbReference type="PANTHER" id="PTHR32479">
    <property type="entry name" value="GLYCOLATE OXIDASE IRON-SULFUR SUBUNIT"/>
    <property type="match status" value="1"/>
</dbReference>
<keyword evidence="1" id="KW-0004">4Fe-4S</keyword>
<dbReference type="GO" id="GO:0051539">
    <property type="term" value="F:4 iron, 4 sulfur cluster binding"/>
    <property type="evidence" value="ECO:0007669"/>
    <property type="project" value="UniProtKB-KW"/>
</dbReference>
<dbReference type="GO" id="GO:0016491">
    <property type="term" value="F:oxidoreductase activity"/>
    <property type="evidence" value="ECO:0007669"/>
    <property type="project" value="UniProtKB-ARBA"/>
</dbReference>
<dbReference type="InterPro" id="IPR017896">
    <property type="entry name" value="4Fe4S_Fe-S-bd"/>
</dbReference>
<dbReference type="InterPro" id="IPR009051">
    <property type="entry name" value="Helical_ferredxn"/>
</dbReference>
<evidence type="ECO:0000313" key="7">
    <source>
        <dbReference type="EMBL" id="MBO8415867.1"/>
    </source>
</evidence>
<evidence type="ECO:0000256" key="4">
    <source>
        <dbReference type="ARBA" id="ARBA00023004"/>
    </source>
</evidence>
<evidence type="ECO:0000256" key="2">
    <source>
        <dbReference type="ARBA" id="ARBA00022723"/>
    </source>
</evidence>
<keyword evidence="2" id="KW-0479">Metal-binding</keyword>
<dbReference type="PANTHER" id="PTHR32479:SF19">
    <property type="entry name" value="ANAEROBIC GLYCEROL-3-PHOSPHATE DEHYDROGENASE SUBUNIT C"/>
    <property type="match status" value="1"/>
</dbReference>
<accession>A0A9D9GQ38</accession>
<dbReference type="InterPro" id="IPR017900">
    <property type="entry name" value="4Fe4S_Fe_S_CS"/>
</dbReference>
<dbReference type="PROSITE" id="PS51379">
    <property type="entry name" value="4FE4S_FER_2"/>
    <property type="match status" value="1"/>
</dbReference>
<dbReference type="Proteomes" id="UP000823631">
    <property type="component" value="Unassembled WGS sequence"/>
</dbReference>
<reference evidence="7" key="1">
    <citation type="submission" date="2020-10" db="EMBL/GenBank/DDBJ databases">
        <authorList>
            <person name="Gilroy R."/>
        </authorList>
    </citation>
    <scope>NUCLEOTIDE SEQUENCE</scope>
    <source>
        <strain evidence="7">17213</strain>
    </source>
</reference>
<dbReference type="EMBL" id="JADINH010000124">
    <property type="protein sequence ID" value="MBO8415867.1"/>
    <property type="molecule type" value="Genomic_DNA"/>
</dbReference>
<keyword evidence="5" id="KW-0411">Iron-sulfur</keyword>
<reference evidence="7" key="2">
    <citation type="journal article" date="2021" name="PeerJ">
        <title>Extensive microbial diversity within the chicken gut microbiome revealed by metagenomics and culture.</title>
        <authorList>
            <person name="Gilroy R."/>
            <person name="Ravi A."/>
            <person name="Getino M."/>
            <person name="Pursley I."/>
            <person name="Horton D.L."/>
            <person name="Alikhan N.F."/>
            <person name="Baker D."/>
            <person name="Gharbi K."/>
            <person name="Hall N."/>
            <person name="Watson M."/>
            <person name="Adriaenssens E.M."/>
            <person name="Foster-Nyarko E."/>
            <person name="Jarju S."/>
            <person name="Secka A."/>
            <person name="Antonio M."/>
            <person name="Oren A."/>
            <person name="Chaudhuri R.R."/>
            <person name="La Ragione R."/>
            <person name="Hildebrand F."/>
            <person name="Pallen M.J."/>
        </authorList>
    </citation>
    <scope>NUCLEOTIDE SEQUENCE</scope>
    <source>
        <strain evidence="7">17213</strain>
    </source>
</reference>
<dbReference type="AlphaFoldDB" id="A0A9D9GQ38"/>
<feature type="domain" description="4Fe-4S ferredoxin-type" evidence="6">
    <location>
        <begin position="8"/>
        <end position="39"/>
    </location>
</feature>
<keyword evidence="3" id="KW-0677">Repeat</keyword>
<organism evidence="7 8">
    <name type="scientific">Candidatus Avisuccinivibrio stercorigallinarum</name>
    <dbReference type="NCBI Taxonomy" id="2840704"/>
    <lineage>
        <taxon>Bacteria</taxon>
        <taxon>Pseudomonadati</taxon>
        <taxon>Pseudomonadota</taxon>
        <taxon>Gammaproteobacteria</taxon>
        <taxon>Aeromonadales</taxon>
        <taxon>Succinivibrionaceae</taxon>
        <taxon>Succinivibrionaceae incertae sedis</taxon>
        <taxon>Candidatus Avisuccinivibrio</taxon>
    </lineage>
</organism>
<evidence type="ECO:0000256" key="1">
    <source>
        <dbReference type="ARBA" id="ARBA00022485"/>
    </source>
</evidence>
<gene>
    <name evidence="7" type="ORF">IAB19_05765</name>
</gene>